<evidence type="ECO:0000313" key="9">
    <source>
        <dbReference type="Proteomes" id="UP000245959"/>
    </source>
</evidence>
<feature type="compositionally biased region" description="Pro residues" evidence="5">
    <location>
        <begin position="88"/>
        <end position="106"/>
    </location>
</feature>
<dbReference type="PROSITE" id="PS52015">
    <property type="entry name" value="TONB_CTD"/>
    <property type="match status" value="1"/>
</dbReference>
<dbReference type="GO" id="GO:0019534">
    <property type="term" value="F:toxin transmembrane transporter activity"/>
    <property type="evidence" value="ECO:0007669"/>
    <property type="project" value="InterPro"/>
</dbReference>
<dbReference type="Gene3D" id="3.30.1150.10">
    <property type="match status" value="1"/>
</dbReference>
<dbReference type="Proteomes" id="UP000245959">
    <property type="component" value="Unassembled WGS sequence"/>
</dbReference>
<evidence type="ECO:0000313" key="10">
    <source>
        <dbReference type="Proteomes" id="UP000576225"/>
    </source>
</evidence>
<reference evidence="8 9" key="1">
    <citation type="submission" date="2018-04" db="EMBL/GenBank/DDBJ databases">
        <title>Genomic Encyclopedia of Type Strains, Phase IV (KMG-IV): sequencing the most valuable type-strain genomes for metagenomic binning, comparative biology and taxonomic classification.</title>
        <authorList>
            <person name="Goeker M."/>
        </authorList>
    </citation>
    <scope>NUCLEOTIDE SEQUENCE [LARGE SCALE GENOMIC DNA]</scope>
    <source>
        <strain evidence="8 9">DSM 14823</strain>
    </source>
</reference>
<protein>
    <submittedName>
        <fullName evidence="7">Cell envelope integrity protein TolA</fullName>
    </submittedName>
    <submittedName>
        <fullName evidence="8">TolA protein</fullName>
    </submittedName>
</protein>
<evidence type="ECO:0000256" key="4">
    <source>
        <dbReference type="ARBA" id="ARBA00023136"/>
    </source>
</evidence>
<dbReference type="NCBIfam" id="TIGR02794">
    <property type="entry name" value="tolA_full"/>
    <property type="match status" value="1"/>
</dbReference>
<dbReference type="EMBL" id="QEKH01000027">
    <property type="protein sequence ID" value="PVY38292.1"/>
    <property type="molecule type" value="Genomic_DNA"/>
</dbReference>
<comment type="caution">
    <text evidence="8">The sequence shown here is derived from an EMBL/GenBank/DDBJ whole genome shotgun (WGS) entry which is preliminary data.</text>
</comment>
<organism evidence="8 9">
    <name type="scientific">Victivallis vadensis</name>
    <dbReference type="NCBI Taxonomy" id="172901"/>
    <lineage>
        <taxon>Bacteria</taxon>
        <taxon>Pseudomonadati</taxon>
        <taxon>Lentisphaerota</taxon>
        <taxon>Lentisphaeria</taxon>
        <taxon>Victivallales</taxon>
        <taxon>Victivallaceae</taxon>
        <taxon>Victivallis</taxon>
    </lineage>
</organism>
<evidence type="ECO:0000313" key="7">
    <source>
        <dbReference type="EMBL" id="NMD86568.1"/>
    </source>
</evidence>
<dbReference type="InterPro" id="IPR006260">
    <property type="entry name" value="TonB/TolA_C"/>
</dbReference>
<evidence type="ECO:0000256" key="1">
    <source>
        <dbReference type="ARBA" id="ARBA00004167"/>
    </source>
</evidence>
<reference evidence="7 10" key="2">
    <citation type="submission" date="2020-04" db="EMBL/GenBank/DDBJ databases">
        <authorList>
            <person name="Hitch T.C.A."/>
            <person name="Wylensek D."/>
            <person name="Clavel T."/>
        </authorList>
    </citation>
    <scope>NUCLEOTIDE SEQUENCE [LARGE SCALE GENOMIC DNA]</scope>
    <source>
        <strain evidence="7 10">COR2-253-APC-1A</strain>
    </source>
</reference>
<dbReference type="AlphaFoldDB" id="A0A2U1APE2"/>
<dbReference type="SUPFAM" id="SSF74653">
    <property type="entry name" value="TolA/TonB C-terminal domain"/>
    <property type="match status" value="1"/>
</dbReference>
<evidence type="ECO:0000256" key="3">
    <source>
        <dbReference type="ARBA" id="ARBA00022989"/>
    </source>
</evidence>
<dbReference type="InterPro" id="IPR014161">
    <property type="entry name" value="Tol-Pal_TolA"/>
</dbReference>
<keyword evidence="3" id="KW-1133">Transmembrane helix</keyword>
<feature type="domain" description="TonB C-terminal" evidence="6">
    <location>
        <begin position="262"/>
        <end position="346"/>
    </location>
</feature>
<sequence length="346" mass="37510">MSRLSPPRPGSSGKHLPPVPTGRQWKIFVPVSLLHVLLIFGPLAYLGWRGAHQEENAFRVKIGGAELSHDWNVGKPERLRPGANPGRLPDPPPTEPDTPEPPPQEPARPDEPGIDVVRLQQQREARKRAAAEAAKKKAAAEAAKKKAAAEAARKKAAEAAKKKAAEAARKRAAEAARKKAAAEAAKRKAAAEAARKKAEAEARRRRELEGVYNPNRTGPIGDGSGRNTNQNVPIGSQDRGQAYGKPDYRTPGGGASSEIPDSYFNGLKRYFDARWQQPPRSLLGNNDPKVVVELTVSDTGKVLASRIISRSGINAMDESVKRLLDNLDLVPRPPSQVTFQLVLKVE</sequence>
<keyword evidence="9" id="KW-1185">Reference proteome</keyword>
<keyword evidence="4" id="KW-0472">Membrane</keyword>
<feature type="region of interest" description="Disordered" evidence="5">
    <location>
        <begin position="1"/>
        <end position="21"/>
    </location>
</feature>
<feature type="region of interest" description="Disordered" evidence="5">
    <location>
        <begin position="71"/>
        <end position="112"/>
    </location>
</feature>
<feature type="region of interest" description="Disordered" evidence="5">
    <location>
        <begin position="141"/>
        <end position="259"/>
    </location>
</feature>
<gene>
    <name evidence="7" type="primary">tolA</name>
    <name evidence="8" type="ORF">C8D82_12754</name>
    <name evidence="7" type="ORF">HF882_08245</name>
</gene>
<keyword evidence="2" id="KW-0812">Transmembrane</keyword>
<name>A0A2U1APE2_9BACT</name>
<evidence type="ECO:0000259" key="6">
    <source>
        <dbReference type="PROSITE" id="PS52015"/>
    </source>
</evidence>
<proteinExistence type="predicted"/>
<feature type="compositionally biased region" description="Basic and acidic residues" evidence="5">
    <location>
        <begin position="141"/>
        <end position="209"/>
    </location>
</feature>
<dbReference type="InterPro" id="IPR037682">
    <property type="entry name" value="TonB_C"/>
</dbReference>
<dbReference type="GO" id="GO:0016020">
    <property type="term" value="C:membrane"/>
    <property type="evidence" value="ECO:0007669"/>
    <property type="project" value="UniProtKB-SubCell"/>
</dbReference>
<feature type="compositionally biased region" description="Polar residues" evidence="5">
    <location>
        <begin position="225"/>
        <end position="234"/>
    </location>
</feature>
<dbReference type="NCBIfam" id="TIGR01352">
    <property type="entry name" value="tonB_Cterm"/>
    <property type="match status" value="1"/>
</dbReference>
<evidence type="ECO:0000256" key="5">
    <source>
        <dbReference type="SAM" id="MobiDB-lite"/>
    </source>
</evidence>
<comment type="subcellular location">
    <subcellularLocation>
        <location evidence="1">Membrane</location>
        <topology evidence="1">Single-pass membrane protein</topology>
    </subcellularLocation>
</comment>
<dbReference type="Proteomes" id="UP000576225">
    <property type="component" value="Unassembled WGS sequence"/>
</dbReference>
<dbReference type="GeneID" id="78296433"/>
<dbReference type="GO" id="GO:0043213">
    <property type="term" value="P:bacteriocin transport"/>
    <property type="evidence" value="ECO:0007669"/>
    <property type="project" value="InterPro"/>
</dbReference>
<evidence type="ECO:0000313" key="8">
    <source>
        <dbReference type="EMBL" id="PVY38292.1"/>
    </source>
</evidence>
<dbReference type="Pfam" id="PF13103">
    <property type="entry name" value="TonB_2"/>
    <property type="match status" value="1"/>
</dbReference>
<dbReference type="EMBL" id="JABAEW010000012">
    <property type="protein sequence ID" value="NMD86568.1"/>
    <property type="molecule type" value="Genomic_DNA"/>
</dbReference>
<dbReference type="RefSeq" id="WP_116885151.1">
    <property type="nucleotide sequence ID" value="NZ_CALXNT010000073.1"/>
</dbReference>
<feature type="compositionally biased region" description="Low complexity" evidence="5">
    <location>
        <begin position="1"/>
        <end position="13"/>
    </location>
</feature>
<accession>A0A2U1APE2</accession>
<evidence type="ECO:0000256" key="2">
    <source>
        <dbReference type="ARBA" id="ARBA00022692"/>
    </source>
</evidence>